<feature type="compositionally biased region" description="Basic residues" evidence="1">
    <location>
        <begin position="52"/>
        <end position="63"/>
    </location>
</feature>
<proteinExistence type="predicted"/>
<organism evidence="2 3">
    <name type="scientific">Novosphingobium colocasiae</name>
    <dbReference type="NCBI Taxonomy" id="1256513"/>
    <lineage>
        <taxon>Bacteria</taxon>
        <taxon>Pseudomonadati</taxon>
        <taxon>Pseudomonadota</taxon>
        <taxon>Alphaproteobacteria</taxon>
        <taxon>Sphingomonadales</taxon>
        <taxon>Sphingomonadaceae</taxon>
        <taxon>Novosphingobium</taxon>
    </lineage>
</organism>
<gene>
    <name evidence="2" type="ORF">GCM10011614_35250</name>
</gene>
<evidence type="ECO:0000313" key="3">
    <source>
        <dbReference type="Proteomes" id="UP000648075"/>
    </source>
</evidence>
<dbReference type="AlphaFoldDB" id="A0A918PPK8"/>
<sequence>MATAASSLIPTPSIGRLVVDRKSAIFNGSDEGDDNWTVNATPKETCKTSGINRKRSRRPTLRA</sequence>
<dbReference type="Proteomes" id="UP000648075">
    <property type="component" value="Unassembled WGS sequence"/>
</dbReference>
<protein>
    <submittedName>
        <fullName evidence="2">Uncharacterized protein</fullName>
    </submittedName>
</protein>
<evidence type="ECO:0000313" key="2">
    <source>
        <dbReference type="EMBL" id="GGZ17732.1"/>
    </source>
</evidence>
<keyword evidence="3" id="KW-1185">Reference proteome</keyword>
<reference evidence="2" key="1">
    <citation type="journal article" date="2014" name="Int. J. Syst. Evol. Microbiol.">
        <title>Complete genome sequence of Corynebacterium casei LMG S-19264T (=DSM 44701T), isolated from a smear-ripened cheese.</title>
        <authorList>
            <consortium name="US DOE Joint Genome Institute (JGI-PGF)"/>
            <person name="Walter F."/>
            <person name="Albersmeier A."/>
            <person name="Kalinowski J."/>
            <person name="Ruckert C."/>
        </authorList>
    </citation>
    <scope>NUCLEOTIDE SEQUENCE</scope>
    <source>
        <strain evidence="2">KCTC 32255</strain>
    </source>
</reference>
<comment type="caution">
    <text evidence="2">The sequence shown here is derived from an EMBL/GenBank/DDBJ whole genome shotgun (WGS) entry which is preliminary data.</text>
</comment>
<feature type="region of interest" description="Disordered" evidence="1">
    <location>
        <begin position="28"/>
        <end position="63"/>
    </location>
</feature>
<feature type="compositionally biased region" description="Polar residues" evidence="1">
    <location>
        <begin position="36"/>
        <end position="51"/>
    </location>
</feature>
<dbReference type="EMBL" id="BMZA01000040">
    <property type="protein sequence ID" value="GGZ17732.1"/>
    <property type="molecule type" value="Genomic_DNA"/>
</dbReference>
<evidence type="ECO:0000256" key="1">
    <source>
        <dbReference type="SAM" id="MobiDB-lite"/>
    </source>
</evidence>
<accession>A0A918PPK8</accession>
<name>A0A918PPK8_9SPHN</name>
<reference evidence="2" key="2">
    <citation type="submission" date="2020-09" db="EMBL/GenBank/DDBJ databases">
        <authorList>
            <person name="Sun Q."/>
            <person name="Kim S."/>
        </authorList>
    </citation>
    <scope>NUCLEOTIDE SEQUENCE</scope>
    <source>
        <strain evidence="2">KCTC 32255</strain>
    </source>
</reference>